<evidence type="ECO:0000259" key="8">
    <source>
        <dbReference type="Pfam" id="PF07928"/>
    </source>
</evidence>
<dbReference type="InterPro" id="IPR039745">
    <property type="entry name" value="Vps54"/>
</dbReference>
<evidence type="ECO:0000256" key="1">
    <source>
        <dbReference type="ARBA" id="ARBA00004601"/>
    </source>
</evidence>
<comment type="similarity">
    <text evidence="2">Belongs to the VPS54 family.</text>
</comment>
<comment type="subcellular location">
    <subcellularLocation>
        <location evidence="1">Golgi apparatus</location>
        <location evidence="1">trans-Golgi network</location>
    </subcellularLocation>
</comment>
<comment type="caution">
    <text evidence="10">The sequence shown here is derived from an EMBL/GenBank/DDBJ whole genome shotgun (WGS) entry which is preliminary data.</text>
</comment>
<evidence type="ECO:0000256" key="5">
    <source>
        <dbReference type="ARBA" id="ARBA00022927"/>
    </source>
</evidence>
<feature type="domain" description="Vacuolar protein sorting-associated protein 54 C-terminal" evidence="8">
    <location>
        <begin position="613"/>
        <end position="743"/>
    </location>
</feature>
<dbReference type="GO" id="GO:0015031">
    <property type="term" value="P:protein transport"/>
    <property type="evidence" value="ECO:0007669"/>
    <property type="project" value="UniProtKB-KW"/>
</dbReference>
<reference evidence="10 11" key="1">
    <citation type="journal article" date="2018" name="Sci. Rep.">
        <title>Comparative analysis of the Pocillopora damicornis genome highlights role of immune system in coral evolution.</title>
        <authorList>
            <person name="Cunning R."/>
            <person name="Bay R.A."/>
            <person name="Gillette P."/>
            <person name="Baker A.C."/>
            <person name="Traylor-Knowles N."/>
        </authorList>
    </citation>
    <scope>NUCLEOTIDE SEQUENCE [LARGE SCALE GENOMIC DNA]</scope>
    <source>
        <strain evidence="10">RSMAS</strain>
        <tissue evidence="10">Whole animal</tissue>
    </source>
</reference>
<keyword evidence="7" id="KW-0175">Coiled coil</keyword>
<dbReference type="STRING" id="46731.A0A3M6UBM6"/>
<dbReference type="GO" id="GO:0042147">
    <property type="term" value="P:retrograde transport, endosome to Golgi"/>
    <property type="evidence" value="ECO:0007669"/>
    <property type="project" value="InterPro"/>
</dbReference>
<dbReference type="OrthoDB" id="10259024at2759"/>
<keyword evidence="4" id="KW-0813">Transport</keyword>
<gene>
    <name evidence="10" type="ORF">pdam_00015425</name>
</gene>
<proteinExistence type="inferred from homology"/>
<dbReference type="InterPro" id="IPR019515">
    <property type="entry name" value="VPS54_N"/>
</dbReference>
<dbReference type="GO" id="GO:0000938">
    <property type="term" value="C:GARP complex"/>
    <property type="evidence" value="ECO:0007669"/>
    <property type="project" value="InterPro"/>
</dbReference>
<feature type="domain" description="Vacuolar protein sorting-associated protein 54 N-terminal" evidence="9">
    <location>
        <begin position="190"/>
        <end position="341"/>
    </location>
</feature>
<evidence type="ECO:0000256" key="6">
    <source>
        <dbReference type="ARBA" id="ARBA00023034"/>
    </source>
</evidence>
<dbReference type="PANTHER" id="PTHR12965:SF0">
    <property type="entry name" value="VACUOLAR PROTEIN SORTING-ASSOCIATED PROTEIN 54"/>
    <property type="match status" value="1"/>
</dbReference>
<evidence type="ECO:0000256" key="7">
    <source>
        <dbReference type="ARBA" id="ARBA00023054"/>
    </source>
</evidence>
<organism evidence="10 11">
    <name type="scientific">Pocillopora damicornis</name>
    <name type="common">Cauliflower coral</name>
    <name type="synonym">Millepora damicornis</name>
    <dbReference type="NCBI Taxonomy" id="46731"/>
    <lineage>
        <taxon>Eukaryota</taxon>
        <taxon>Metazoa</taxon>
        <taxon>Cnidaria</taxon>
        <taxon>Anthozoa</taxon>
        <taxon>Hexacorallia</taxon>
        <taxon>Scleractinia</taxon>
        <taxon>Astrocoeniina</taxon>
        <taxon>Pocilloporidae</taxon>
        <taxon>Pocillopora</taxon>
    </lineage>
</organism>
<evidence type="ECO:0000259" key="9">
    <source>
        <dbReference type="Pfam" id="PF10475"/>
    </source>
</evidence>
<dbReference type="InterPro" id="IPR012501">
    <property type="entry name" value="Vps54_C"/>
</dbReference>
<keyword evidence="5" id="KW-0653">Protein transport</keyword>
<dbReference type="Proteomes" id="UP000275408">
    <property type="component" value="Unassembled WGS sequence"/>
</dbReference>
<name>A0A3M6UBM6_POCDA</name>
<accession>A0A3M6UBM6</accession>
<dbReference type="GO" id="GO:0005829">
    <property type="term" value="C:cytosol"/>
    <property type="evidence" value="ECO:0007669"/>
    <property type="project" value="GOC"/>
</dbReference>
<evidence type="ECO:0000256" key="2">
    <source>
        <dbReference type="ARBA" id="ARBA00009150"/>
    </source>
</evidence>
<dbReference type="EMBL" id="RCHS01001877">
    <property type="protein sequence ID" value="RMX50949.1"/>
    <property type="molecule type" value="Genomic_DNA"/>
</dbReference>
<protein>
    <recommendedName>
        <fullName evidence="3">Vacuolar protein sorting-associated protein 54</fullName>
    </recommendedName>
</protein>
<sequence length="872" mass="98328">MLRLVEPNEAKPWQSCAICSDKKFFRTPREFSSHLRQLHCTKEGGSFVCHYGKNGVCPSLPVEGVSDKDYEDHVRKNHTKLEEGKCIVNSLNILIVKNNSPCVIFLTSLIASSSLIPLDKVASDISLIPKDYCLGGALISHFGQGVFLMTNFALEDPEIFNSVLPWSMVTQEPAESTRAVPRNSAKLLQEKLSHYLDITEVNLAHQISLRSEDFFSAMASQDQLQDHVGGTVSEIKHLRMKVQKVQEVLCSGFLNVLRLSSLRSKYLSVFEKLKMMATVHQTQPTIQLLLSTSDFVGALDLISTTQEVLQQELAGIQSFSKHIQYWNRKFLQNSDDRLVSVLFGLLRKHKLHFLHLYRDEAYATIKSTVRQTVQDIVSDSKENEEESPSIIDAMRGLDFLQWMNMLKEVFNASLCVLRRMKVLHQSIVRVLMIAAGGVTTHFDPDDLESFGIPESDFLQPVCSGVDILISTTDCKKLTQESKELLCAGCEMAQLRCAKLINVRGKFVRLTRMVEDFVMDCEKICGRQSHSLRATLLSQAKKFVERFHEERKNKLSLILDNERWKQADVPTELQSLVDSLVDGVYPRGKEPNFSIGPTATNDSKPSPVLFVNGEKFAVVGTVLLLVNMLVDYCQCVDDTPMLVTDIMNKLFETLKMFNSRTCQLVLGAGALQLVGLKTITAKHLALAARCLEVVTIHIPVFKAHFEERLPPKQYVLLSQFDQILKDYNNHRQELFSKIVNLMEELFKNIFSKWEVKAPMPSQAMRGAVKQITKLHESVSLVLPEAQVEAIFRDIKRAFKESLAHKLDKLGVTNDGGPQHGLVTSDLAFFKESLKNLNGMGDVNRSLEDLWRTVNELRASRASPATGRKIVSQR</sequence>
<dbReference type="AlphaFoldDB" id="A0A3M6UBM6"/>
<dbReference type="Pfam" id="PF07928">
    <property type="entry name" value="Vps54"/>
    <property type="match status" value="1"/>
</dbReference>
<keyword evidence="11" id="KW-1185">Reference proteome</keyword>
<dbReference type="Gene3D" id="1.20.1280.130">
    <property type="match status" value="1"/>
</dbReference>
<evidence type="ECO:0000313" key="10">
    <source>
        <dbReference type="EMBL" id="RMX50949.1"/>
    </source>
</evidence>
<dbReference type="GO" id="GO:0019905">
    <property type="term" value="F:syntaxin binding"/>
    <property type="evidence" value="ECO:0007669"/>
    <property type="project" value="TreeGrafter"/>
</dbReference>
<keyword evidence="6" id="KW-0333">Golgi apparatus</keyword>
<dbReference type="Gene3D" id="6.10.250.860">
    <property type="match status" value="1"/>
</dbReference>
<evidence type="ECO:0000313" key="11">
    <source>
        <dbReference type="Proteomes" id="UP000275408"/>
    </source>
</evidence>
<dbReference type="Pfam" id="PF10475">
    <property type="entry name" value="Vps54_N"/>
    <property type="match status" value="1"/>
</dbReference>
<evidence type="ECO:0000256" key="3">
    <source>
        <dbReference type="ARBA" id="ARBA00017665"/>
    </source>
</evidence>
<evidence type="ECO:0000256" key="4">
    <source>
        <dbReference type="ARBA" id="ARBA00022448"/>
    </source>
</evidence>
<dbReference type="PANTHER" id="PTHR12965">
    <property type="entry name" value="VACUOLAR PROTEIN SORTING 54"/>
    <property type="match status" value="1"/>
</dbReference>
<dbReference type="GO" id="GO:0006896">
    <property type="term" value="P:Golgi to vacuole transport"/>
    <property type="evidence" value="ECO:0007669"/>
    <property type="project" value="TreeGrafter"/>
</dbReference>